<dbReference type="Proteomes" id="UP000028302">
    <property type="component" value="Unassembled WGS sequence"/>
</dbReference>
<dbReference type="InterPro" id="IPR010432">
    <property type="entry name" value="RDD"/>
</dbReference>
<comment type="subcellular location">
    <subcellularLocation>
        <location evidence="1">Cell membrane</location>
        <topology evidence="1">Multi-pass membrane protein</topology>
    </subcellularLocation>
</comment>
<dbReference type="AlphaFoldDB" id="A0A084IRC8"/>
<dbReference type="PANTHER" id="PTHR36115:SF4">
    <property type="entry name" value="MEMBRANE PROTEIN"/>
    <property type="match status" value="1"/>
</dbReference>
<evidence type="ECO:0000256" key="4">
    <source>
        <dbReference type="ARBA" id="ARBA00022989"/>
    </source>
</evidence>
<keyword evidence="9" id="KW-1185">Reference proteome</keyword>
<dbReference type="PANTHER" id="PTHR36115">
    <property type="entry name" value="PROLINE-RICH ANTIGEN HOMOLOG-RELATED"/>
    <property type="match status" value="1"/>
</dbReference>
<gene>
    <name evidence="8" type="ORF">C41B8_00895</name>
</gene>
<evidence type="ECO:0000259" key="7">
    <source>
        <dbReference type="Pfam" id="PF06271"/>
    </source>
</evidence>
<evidence type="ECO:0000256" key="6">
    <source>
        <dbReference type="SAM" id="Phobius"/>
    </source>
</evidence>
<dbReference type="PATRIC" id="fig|1304275.5.peg.179"/>
<dbReference type="OrthoDB" id="9793824at2"/>
<dbReference type="RefSeq" id="WP_051882626.1">
    <property type="nucleotide sequence ID" value="NZ_APNK01000001.1"/>
</dbReference>
<evidence type="ECO:0000256" key="5">
    <source>
        <dbReference type="ARBA" id="ARBA00023136"/>
    </source>
</evidence>
<evidence type="ECO:0000313" key="9">
    <source>
        <dbReference type="Proteomes" id="UP000028302"/>
    </source>
</evidence>
<keyword evidence="3 6" id="KW-0812">Transmembrane</keyword>
<evidence type="ECO:0000256" key="1">
    <source>
        <dbReference type="ARBA" id="ARBA00004651"/>
    </source>
</evidence>
<feature type="transmembrane region" description="Helical" evidence="6">
    <location>
        <begin position="75"/>
        <end position="92"/>
    </location>
</feature>
<sequence length="187" mass="20589">MTRPDNGSAWVYAGFWIRVWASVIDSVLLLFLIFPLLSLIPGAARDSAAASRLFSPSGRINFDALTPAPPGPLHILLYWILPAAVVMIFWLTRAATPGKMAIGARVVDAQSGERLRPGQSLLRYLGYYVSTLPLGLGLIWVGIDSRKQGWHDKLANTVVIRRRRTVEPVHFEAADESSGAHTGWNNE</sequence>
<dbReference type="STRING" id="1304275.C41B8_00895"/>
<dbReference type="eggNOG" id="COG1714">
    <property type="taxonomic scope" value="Bacteria"/>
</dbReference>
<organism evidence="8 9">
    <name type="scientific">Salinisphaera hydrothermalis (strain C41B8)</name>
    <dbReference type="NCBI Taxonomy" id="1304275"/>
    <lineage>
        <taxon>Bacteria</taxon>
        <taxon>Pseudomonadati</taxon>
        <taxon>Pseudomonadota</taxon>
        <taxon>Gammaproteobacteria</taxon>
        <taxon>Salinisphaerales</taxon>
        <taxon>Salinisphaeraceae</taxon>
        <taxon>Salinisphaera</taxon>
    </lineage>
</organism>
<dbReference type="InterPro" id="IPR051791">
    <property type="entry name" value="Pra-immunoreactive"/>
</dbReference>
<dbReference type="EMBL" id="APNK01000001">
    <property type="protein sequence ID" value="KEZ79262.1"/>
    <property type="molecule type" value="Genomic_DNA"/>
</dbReference>
<name>A0A084IRC8_SALHC</name>
<feature type="transmembrane region" description="Helical" evidence="6">
    <location>
        <begin position="12"/>
        <end position="37"/>
    </location>
</feature>
<evidence type="ECO:0000313" key="8">
    <source>
        <dbReference type="EMBL" id="KEZ79262.1"/>
    </source>
</evidence>
<proteinExistence type="predicted"/>
<dbReference type="Pfam" id="PF06271">
    <property type="entry name" value="RDD"/>
    <property type="match status" value="1"/>
</dbReference>
<protein>
    <recommendedName>
        <fullName evidence="7">RDD domain-containing protein</fullName>
    </recommendedName>
</protein>
<evidence type="ECO:0000256" key="3">
    <source>
        <dbReference type="ARBA" id="ARBA00022692"/>
    </source>
</evidence>
<keyword evidence="2" id="KW-1003">Cell membrane</keyword>
<keyword evidence="5 6" id="KW-0472">Membrane</keyword>
<dbReference type="GO" id="GO:0005886">
    <property type="term" value="C:plasma membrane"/>
    <property type="evidence" value="ECO:0007669"/>
    <property type="project" value="UniProtKB-SubCell"/>
</dbReference>
<comment type="caution">
    <text evidence="8">The sequence shown here is derived from an EMBL/GenBank/DDBJ whole genome shotgun (WGS) entry which is preliminary data.</text>
</comment>
<feature type="domain" description="RDD" evidence="7">
    <location>
        <begin position="12"/>
        <end position="156"/>
    </location>
</feature>
<reference evidence="8 9" key="1">
    <citation type="submission" date="2013-03" db="EMBL/GenBank/DDBJ databases">
        <title>Salinisphaera hydrothermalis C41B8 Genome Sequencing.</title>
        <authorList>
            <person name="Li C."/>
            <person name="Lai Q."/>
            <person name="Shao Z."/>
        </authorList>
    </citation>
    <scope>NUCLEOTIDE SEQUENCE [LARGE SCALE GENOMIC DNA]</scope>
    <source>
        <strain evidence="8 9">C41B8</strain>
    </source>
</reference>
<evidence type="ECO:0000256" key="2">
    <source>
        <dbReference type="ARBA" id="ARBA00022475"/>
    </source>
</evidence>
<keyword evidence="4 6" id="KW-1133">Transmembrane helix</keyword>
<accession>A0A084IRC8</accession>
<feature type="transmembrane region" description="Helical" evidence="6">
    <location>
        <begin position="124"/>
        <end position="143"/>
    </location>
</feature>